<proteinExistence type="predicted"/>
<dbReference type="Proteomes" id="UP001431783">
    <property type="component" value="Unassembled WGS sequence"/>
</dbReference>
<keyword evidence="1" id="KW-0472">Membrane</keyword>
<sequence>MGLIFSQEGDVEKLFEFRKLSTEHLEIEIPEKTENRRPTDRPWLYVLIATFLILIPFLIYTLIHTEWRQLSGSDNCGNFCGYKNKKYDEWACTGKDYTEQKYEVNNGFIEVIGYRIQTKECVSRCPNDTEPKLGICVPTNDDQISHLPNTDIISTLGCFLLALCYYSGTQSTSWYGPS</sequence>
<protein>
    <submittedName>
        <fullName evidence="2">Uncharacterized protein</fullName>
    </submittedName>
</protein>
<name>A0AAW1VCW6_9CUCU</name>
<accession>A0AAW1VCW6</accession>
<reference evidence="2 3" key="1">
    <citation type="submission" date="2023-03" db="EMBL/GenBank/DDBJ databases">
        <title>Genome insight into feeding habits of ladybird beetles.</title>
        <authorList>
            <person name="Li H.-S."/>
            <person name="Huang Y.-H."/>
            <person name="Pang H."/>
        </authorList>
    </citation>
    <scope>NUCLEOTIDE SEQUENCE [LARGE SCALE GENOMIC DNA]</scope>
    <source>
        <strain evidence="2">SYSU_2023b</strain>
        <tissue evidence="2">Whole body</tissue>
    </source>
</reference>
<evidence type="ECO:0000313" key="3">
    <source>
        <dbReference type="Proteomes" id="UP001431783"/>
    </source>
</evidence>
<keyword evidence="1" id="KW-0812">Transmembrane</keyword>
<dbReference type="EMBL" id="JARQZJ010000136">
    <property type="protein sequence ID" value="KAK9892585.1"/>
    <property type="molecule type" value="Genomic_DNA"/>
</dbReference>
<organism evidence="2 3">
    <name type="scientific">Henosepilachna vigintioctopunctata</name>
    <dbReference type="NCBI Taxonomy" id="420089"/>
    <lineage>
        <taxon>Eukaryota</taxon>
        <taxon>Metazoa</taxon>
        <taxon>Ecdysozoa</taxon>
        <taxon>Arthropoda</taxon>
        <taxon>Hexapoda</taxon>
        <taxon>Insecta</taxon>
        <taxon>Pterygota</taxon>
        <taxon>Neoptera</taxon>
        <taxon>Endopterygota</taxon>
        <taxon>Coleoptera</taxon>
        <taxon>Polyphaga</taxon>
        <taxon>Cucujiformia</taxon>
        <taxon>Coccinelloidea</taxon>
        <taxon>Coccinellidae</taxon>
        <taxon>Epilachninae</taxon>
        <taxon>Epilachnini</taxon>
        <taxon>Henosepilachna</taxon>
    </lineage>
</organism>
<evidence type="ECO:0000256" key="1">
    <source>
        <dbReference type="SAM" id="Phobius"/>
    </source>
</evidence>
<feature type="transmembrane region" description="Helical" evidence="1">
    <location>
        <begin position="43"/>
        <end position="63"/>
    </location>
</feature>
<evidence type="ECO:0000313" key="2">
    <source>
        <dbReference type="EMBL" id="KAK9892585.1"/>
    </source>
</evidence>
<keyword evidence="1" id="KW-1133">Transmembrane helix</keyword>
<comment type="caution">
    <text evidence="2">The sequence shown here is derived from an EMBL/GenBank/DDBJ whole genome shotgun (WGS) entry which is preliminary data.</text>
</comment>
<dbReference type="AlphaFoldDB" id="A0AAW1VCW6"/>
<gene>
    <name evidence="2" type="ORF">WA026_020967</name>
</gene>
<keyword evidence="3" id="KW-1185">Reference proteome</keyword>